<evidence type="ECO:0000256" key="2">
    <source>
        <dbReference type="ARBA" id="ARBA00022475"/>
    </source>
</evidence>
<dbReference type="InterPro" id="IPR050297">
    <property type="entry name" value="LipidA_mod_glycosyltrf_83"/>
</dbReference>
<feature type="transmembrane region" description="Helical" evidence="8">
    <location>
        <begin position="6"/>
        <end position="25"/>
    </location>
</feature>
<sequence>MTSTVFQRLSLALFSFLAVFIVVTFKQYGISNDEQVQHVYGQLLLKFYSTGFVDHAAFTYKNLYLYGGLFDLIAAILEKLLPLWVWDIRHLLSALFGLAGIVAVQKITHTLAGARAAFFATFLLAITGAWTGAMFTHTKDVSFAACMVWALYYTLLISKQLPRIPLALSLKLGVAVGLALGLRIGGAFAVIYLLLMVFIAGFLTVGNYKQKLAFYWQSFVGLVPAGAVAFGLMAIFWPWSVMGFGHILIAAKSFSHFAFDMNTIVNGKFINIGDVPRTYLFQYLSIRLPEVFLLGLLSLLVVLGAKLKQASCLKFCQLPEITVSIALLTPLLFVLWDRPALYNGVRHFTFVIPTLAIVAGIGLSKMLDVLVDCKKWRLGFAAVCLLLSAKAICTLYALHPYQYLYYNHFAGVDFKHAQHNWEGDYWSSSLIDATKMLEQYVDAEEVKSQKKNATPYSVAVCAEAFQGQAYLDKRFNITEDWVTADFFMSSTNMNCDKVLQGEVIGVVERLGAPLAVVKDRRTLIGDARIPRAAPRD</sequence>
<evidence type="ECO:0000256" key="7">
    <source>
        <dbReference type="ARBA" id="ARBA00023136"/>
    </source>
</evidence>
<feature type="transmembrane region" description="Helical" evidence="8">
    <location>
        <begin position="116"/>
        <end position="135"/>
    </location>
</feature>
<proteinExistence type="predicted"/>
<keyword evidence="10" id="KW-1185">Reference proteome</keyword>
<keyword evidence="5 8" id="KW-0812">Transmembrane</keyword>
<dbReference type="EMBL" id="CP001672">
    <property type="protein sequence ID" value="ACT48151.1"/>
    <property type="molecule type" value="Genomic_DNA"/>
</dbReference>
<evidence type="ECO:0000256" key="6">
    <source>
        <dbReference type="ARBA" id="ARBA00022989"/>
    </source>
</evidence>
<reference evidence="9 10" key="2">
    <citation type="journal article" date="2011" name="J. Bacteriol.">
        <title>Genomes of three methylotrophs from a single niche uncover genetic and metabolic divergence of Methylophilaceae.</title>
        <authorList>
            <person name="Lapidus A."/>
            <person name="Clum A."/>
            <person name="Labutti K."/>
            <person name="Kaluzhnaya M.G."/>
            <person name="Lim S."/>
            <person name="Beck D.A."/>
            <person name="Glavina Del Rio T."/>
            <person name="Nolan M."/>
            <person name="Mavromatis K."/>
            <person name="Huntemann M."/>
            <person name="Lucas S."/>
            <person name="Lidstrom M.E."/>
            <person name="Ivanova N."/>
            <person name="Chistoserdova L."/>
        </authorList>
    </citation>
    <scope>NUCLEOTIDE SEQUENCE [LARGE SCALE GENOMIC DNA]</scope>
    <source>
        <strain evidence="10">JLW8 / ATCC BAA-1282 / DSM 17540</strain>
    </source>
</reference>
<keyword evidence="2" id="KW-1003">Cell membrane</keyword>
<evidence type="ECO:0000256" key="1">
    <source>
        <dbReference type="ARBA" id="ARBA00004651"/>
    </source>
</evidence>
<dbReference type="HOGENOM" id="CLU_036575_0_0_4"/>
<dbReference type="KEGG" id="mmb:Mmol_1245"/>
<dbReference type="PANTHER" id="PTHR33908">
    <property type="entry name" value="MANNOSYLTRANSFERASE YKCB-RELATED"/>
    <property type="match status" value="1"/>
</dbReference>
<evidence type="ECO:0000256" key="8">
    <source>
        <dbReference type="SAM" id="Phobius"/>
    </source>
</evidence>
<keyword evidence="7 8" id="KW-0472">Membrane</keyword>
<evidence type="ECO:0000256" key="4">
    <source>
        <dbReference type="ARBA" id="ARBA00022679"/>
    </source>
</evidence>
<dbReference type="GO" id="GO:0009103">
    <property type="term" value="P:lipopolysaccharide biosynthetic process"/>
    <property type="evidence" value="ECO:0007669"/>
    <property type="project" value="UniProtKB-ARBA"/>
</dbReference>
<dbReference type="eggNOG" id="COG1807">
    <property type="taxonomic scope" value="Bacteria"/>
</dbReference>
<feature type="transmembrane region" description="Helical" evidence="8">
    <location>
        <begin position="63"/>
        <end position="82"/>
    </location>
</feature>
<evidence type="ECO:0000313" key="9">
    <source>
        <dbReference type="EMBL" id="ACT48151.1"/>
    </source>
</evidence>
<accession>C6WW52</accession>
<keyword evidence="6 8" id="KW-1133">Transmembrane helix</keyword>
<evidence type="ECO:0008006" key="11">
    <source>
        <dbReference type="Google" id="ProtNLM"/>
    </source>
</evidence>
<keyword evidence="3" id="KW-0328">Glycosyltransferase</keyword>
<feature type="transmembrane region" description="Helical" evidence="8">
    <location>
        <begin position="188"/>
        <end position="207"/>
    </location>
</feature>
<keyword evidence="4" id="KW-0808">Transferase</keyword>
<feature type="transmembrane region" description="Helical" evidence="8">
    <location>
        <begin position="88"/>
        <end position="104"/>
    </location>
</feature>
<dbReference type="OrthoDB" id="8531263at2"/>
<feature type="transmembrane region" description="Helical" evidence="8">
    <location>
        <begin position="378"/>
        <end position="398"/>
    </location>
</feature>
<evidence type="ECO:0000256" key="3">
    <source>
        <dbReference type="ARBA" id="ARBA00022676"/>
    </source>
</evidence>
<dbReference type="RefSeq" id="WP_015832186.1">
    <property type="nucleotide sequence ID" value="NC_012968.1"/>
</dbReference>
<organism evidence="9 10">
    <name type="scientific">Methylotenera mobilis (strain JLW8 / ATCC BAA-1282 / DSM 17540)</name>
    <dbReference type="NCBI Taxonomy" id="583345"/>
    <lineage>
        <taxon>Bacteria</taxon>
        <taxon>Pseudomonadati</taxon>
        <taxon>Pseudomonadota</taxon>
        <taxon>Betaproteobacteria</taxon>
        <taxon>Nitrosomonadales</taxon>
        <taxon>Methylophilaceae</taxon>
        <taxon>Methylotenera</taxon>
    </lineage>
</organism>
<dbReference type="AlphaFoldDB" id="C6WW52"/>
<evidence type="ECO:0000313" key="10">
    <source>
        <dbReference type="Proteomes" id="UP000002742"/>
    </source>
</evidence>
<gene>
    <name evidence="9" type="ordered locus">Mmol_1245</name>
</gene>
<evidence type="ECO:0000256" key="5">
    <source>
        <dbReference type="ARBA" id="ARBA00022692"/>
    </source>
</evidence>
<feature type="transmembrane region" description="Helical" evidence="8">
    <location>
        <begin position="348"/>
        <end position="371"/>
    </location>
</feature>
<dbReference type="PANTHER" id="PTHR33908:SF11">
    <property type="entry name" value="MEMBRANE PROTEIN"/>
    <property type="match status" value="1"/>
</dbReference>
<feature type="transmembrane region" description="Helical" evidence="8">
    <location>
        <begin position="317"/>
        <end position="336"/>
    </location>
</feature>
<feature type="transmembrane region" description="Helical" evidence="8">
    <location>
        <begin position="141"/>
        <end position="157"/>
    </location>
</feature>
<comment type="subcellular location">
    <subcellularLocation>
        <location evidence="1">Cell membrane</location>
        <topology evidence="1">Multi-pass membrane protein</topology>
    </subcellularLocation>
</comment>
<dbReference type="STRING" id="583345.Mmol_1245"/>
<dbReference type="GO" id="GO:0005886">
    <property type="term" value="C:plasma membrane"/>
    <property type="evidence" value="ECO:0007669"/>
    <property type="project" value="UniProtKB-SubCell"/>
</dbReference>
<dbReference type="GO" id="GO:0016763">
    <property type="term" value="F:pentosyltransferase activity"/>
    <property type="evidence" value="ECO:0007669"/>
    <property type="project" value="TreeGrafter"/>
</dbReference>
<dbReference type="Proteomes" id="UP000002742">
    <property type="component" value="Chromosome"/>
</dbReference>
<reference evidence="10" key="1">
    <citation type="submission" date="2009-07" db="EMBL/GenBank/DDBJ databases">
        <title>Complete sequence of Methylotenera mobilis JLW8.</title>
        <authorList>
            <consortium name="US DOE Joint Genome Institute"/>
            <person name="Lucas S."/>
            <person name="Copeland A."/>
            <person name="Lapidus A."/>
            <person name="Glavina del Rio T."/>
            <person name="Tice H."/>
            <person name="Bruce D."/>
            <person name="Goodwin L."/>
            <person name="Pitluck S."/>
            <person name="LaButti K.M."/>
            <person name="Clum A."/>
            <person name="Larimer F."/>
            <person name="Land M."/>
            <person name="Hauser L."/>
            <person name="Kyrpides N."/>
            <person name="Mikhailova N."/>
            <person name="Kayluzhnaya M."/>
            <person name="Chistoserdova L."/>
        </authorList>
    </citation>
    <scope>NUCLEOTIDE SEQUENCE [LARGE SCALE GENOMIC DNA]</scope>
    <source>
        <strain evidence="10">JLW8 / ATCC BAA-1282 / DSM 17540</strain>
    </source>
</reference>
<feature type="transmembrane region" description="Helical" evidence="8">
    <location>
        <begin position="286"/>
        <end position="305"/>
    </location>
</feature>
<name>C6WW52_METML</name>
<feature type="transmembrane region" description="Helical" evidence="8">
    <location>
        <begin position="219"/>
        <end position="239"/>
    </location>
</feature>
<protein>
    <recommendedName>
        <fullName evidence="11">Glycosyltransferase RgtA/B/C/D-like domain-containing protein</fullName>
    </recommendedName>
</protein>